<dbReference type="RefSeq" id="XP_028868689.1">
    <property type="nucleotide sequence ID" value="XM_029012856.1"/>
</dbReference>
<dbReference type="GeneID" id="39876216"/>
<dbReference type="GO" id="GO:0001097">
    <property type="term" value="F:TFIIH-class transcription factor complex binding"/>
    <property type="evidence" value="ECO:0007669"/>
    <property type="project" value="TreeGrafter"/>
</dbReference>
<organism evidence="1 2">
    <name type="scientific">Babesia ovata</name>
    <dbReference type="NCBI Taxonomy" id="189622"/>
    <lineage>
        <taxon>Eukaryota</taxon>
        <taxon>Sar</taxon>
        <taxon>Alveolata</taxon>
        <taxon>Apicomplexa</taxon>
        <taxon>Aconoidasida</taxon>
        <taxon>Piroplasmida</taxon>
        <taxon>Babesiidae</taxon>
        <taxon>Babesia</taxon>
    </lineage>
</organism>
<dbReference type="GO" id="GO:0005673">
    <property type="term" value="C:transcription factor TFIIE complex"/>
    <property type="evidence" value="ECO:0007669"/>
    <property type="project" value="InterPro"/>
</dbReference>
<dbReference type="EMBL" id="BDSA01000005">
    <property type="protein sequence ID" value="GBE62446.1"/>
    <property type="molecule type" value="Genomic_DNA"/>
</dbReference>
<name>A0A2H6KHH4_9APIC</name>
<protein>
    <submittedName>
        <fullName evidence="1">Uncharacterized protein</fullName>
    </submittedName>
</protein>
<dbReference type="VEuPathDB" id="PiroplasmaDB:BOVATA_039390"/>
<reference evidence="1 2" key="1">
    <citation type="journal article" date="2017" name="BMC Genomics">
        <title>Whole-genome assembly of Babesia ovata and comparative genomics between closely related pathogens.</title>
        <authorList>
            <person name="Yamagishi J."/>
            <person name="Asada M."/>
            <person name="Hakimi H."/>
            <person name="Tanaka T.Q."/>
            <person name="Sugimoto C."/>
            <person name="Kawazu S."/>
        </authorList>
    </citation>
    <scope>NUCLEOTIDE SEQUENCE [LARGE SCALE GENOMIC DNA]</scope>
    <source>
        <strain evidence="1 2">Miyake</strain>
    </source>
</reference>
<comment type="caution">
    <text evidence="1">The sequence shown here is derived from an EMBL/GenBank/DDBJ whole genome shotgun (WGS) entry which is preliminary data.</text>
</comment>
<sequence length="304" mass="34729">MSFISASSSFHLHLASRKQQESDAGSAQTTPQFSTRASTITYKGESCPVIYVTHKIVRILSQHNRALHTLEVEKALRSLGFMGVDICTNKDLFESLQNVKRIEFDVARKRLQYKNPYESVTGPDALVEYINKNCAIKGMRVNEELMNTSPNMVEWLDEVLRQRKLRAIRCTPSNVKGKRKCRYACTPDQCTIYGSSKCNDCLNNVRDILLFPLGKESYEQDRFKLDHDIKTLWDSVTMPPVDQLLKDYNVSQVEYTYVAPQNSRKRDGERKQAKSAGVKMRRIYNTHLFTAQELSAGIANATQK</sequence>
<dbReference type="AlphaFoldDB" id="A0A2H6KHH4"/>
<keyword evidence="2" id="KW-1185">Reference proteome</keyword>
<dbReference type="InterPro" id="IPR016656">
    <property type="entry name" value="TFIIE-bsu"/>
</dbReference>
<gene>
    <name evidence="1" type="ORF">BOVATA_039390</name>
</gene>
<dbReference type="OrthoDB" id="363990at2759"/>
<accession>A0A2H6KHH4</accession>
<dbReference type="GO" id="GO:0006367">
    <property type="term" value="P:transcription initiation at RNA polymerase II promoter"/>
    <property type="evidence" value="ECO:0007669"/>
    <property type="project" value="InterPro"/>
</dbReference>
<dbReference type="PANTHER" id="PTHR12716">
    <property type="entry name" value="TRANSCRIPTION INITIATION FACTOR IIE, BETA SUBUNIT"/>
    <property type="match status" value="1"/>
</dbReference>
<dbReference type="Proteomes" id="UP000236319">
    <property type="component" value="Unassembled WGS sequence"/>
</dbReference>
<dbReference type="PANTHER" id="PTHR12716:SF8">
    <property type="entry name" value="TRANSCRIPTION INITIATION FACTOR IIE SUBUNIT BETA"/>
    <property type="match status" value="1"/>
</dbReference>
<proteinExistence type="predicted"/>
<evidence type="ECO:0000313" key="1">
    <source>
        <dbReference type="EMBL" id="GBE62446.1"/>
    </source>
</evidence>
<evidence type="ECO:0000313" key="2">
    <source>
        <dbReference type="Proteomes" id="UP000236319"/>
    </source>
</evidence>